<name>A0A2G8JGK5_STIJA</name>
<dbReference type="EMBL" id="MRZV01002051">
    <property type="protein sequence ID" value="PIK34873.1"/>
    <property type="molecule type" value="Genomic_DNA"/>
</dbReference>
<protein>
    <submittedName>
        <fullName evidence="2">Putative NLR family CARD domain-containing protein 4</fullName>
    </submittedName>
</protein>
<dbReference type="PANTHER" id="PTHR46312">
    <property type="entry name" value="NACHT DOMAIN-CONTAINING PROTEIN"/>
    <property type="match status" value="1"/>
</dbReference>
<proteinExistence type="predicted"/>
<sequence length="367" mass="40809">MAANLNPMDIKPDVKKTVNGFGSFKVALADVLTVTTVLQLATFFEYPPVIIEELGTAAGAGLLMIRYMEERGQIKPTSLVSVKSFRDIFDSDIISSNRILLEGDPGYGKSTLTLQAAYDWCLGNVASPLKNVAVCILLPLRLLGNISSIFEAIRFVLMPKESSLTDADILDILKHSLSVVIVLDGYDEYPDKNSGKETDVINMIAGKMFPNVKVVVSSRSSSLTKYLDPTTVTIRLTGFDEKSRDEYIDRPVTGGDQEASRRITNALNSSPILNDICQVPIFCVLFNHVANDQQGVIEFSSVTSFFKYVIDCFYSHMWKKDLKETIQESIRDYSKLNRLEFDGLTGKTQMIAWPKRTFIDTVGNGCY</sequence>
<feature type="domain" description="NACHT" evidence="1">
    <location>
        <begin position="97"/>
        <end position="222"/>
    </location>
</feature>
<dbReference type="SUPFAM" id="SSF52540">
    <property type="entry name" value="P-loop containing nucleoside triphosphate hydrolases"/>
    <property type="match status" value="1"/>
</dbReference>
<dbReference type="Pfam" id="PF05729">
    <property type="entry name" value="NACHT"/>
    <property type="match status" value="1"/>
</dbReference>
<dbReference type="InterPro" id="IPR007111">
    <property type="entry name" value="NACHT_NTPase"/>
</dbReference>
<accession>A0A2G8JGK5</accession>
<dbReference type="OrthoDB" id="120976at2759"/>
<gene>
    <name evidence="2" type="ORF">BSL78_28305</name>
</gene>
<comment type="caution">
    <text evidence="2">The sequence shown here is derived from an EMBL/GenBank/DDBJ whole genome shotgun (WGS) entry which is preliminary data.</text>
</comment>
<dbReference type="AlphaFoldDB" id="A0A2G8JGK5"/>
<dbReference type="Proteomes" id="UP000230750">
    <property type="component" value="Unassembled WGS sequence"/>
</dbReference>
<dbReference type="PANTHER" id="PTHR46312:SF2">
    <property type="entry name" value="NUCLEOTIDE-BINDING OLIGOMERIZATION DOMAIN-CONTAINING PROTEIN 2-LIKE"/>
    <property type="match status" value="1"/>
</dbReference>
<dbReference type="Gene3D" id="3.40.50.300">
    <property type="entry name" value="P-loop containing nucleotide triphosphate hydrolases"/>
    <property type="match status" value="1"/>
</dbReference>
<evidence type="ECO:0000313" key="3">
    <source>
        <dbReference type="Proteomes" id="UP000230750"/>
    </source>
</evidence>
<dbReference type="STRING" id="307972.A0A2G8JGK5"/>
<dbReference type="InterPro" id="IPR027417">
    <property type="entry name" value="P-loop_NTPase"/>
</dbReference>
<reference evidence="2 3" key="1">
    <citation type="journal article" date="2017" name="PLoS Biol.">
        <title>The sea cucumber genome provides insights into morphological evolution and visceral regeneration.</title>
        <authorList>
            <person name="Zhang X."/>
            <person name="Sun L."/>
            <person name="Yuan J."/>
            <person name="Sun Y."/>
            <person name="Gao Y."/>
            <person name="Zhang L."/>
            <person name="Li S."/>
            <person name="Dai H."/>
            <person name="Hamel J.F."/>
            <person name="Liu C."/>
            <person name="Yu Y."/>
            <person name="Liu S."/>
            <person name="Lin W."/>
            <person name="Guo K."/>
            <person name="Jin S."/>
            <person name="Xu P."/>
            <person name="Storey K.B."/>
            <person name="Huan P."/>
            <person name="Zhang T."/>
            <person name="Zhou Y."/>
            <person name="Zhang J."/>
            <person name="Lin C."/>
            <person name="Li X."/>
            <person name="Xing L."/>
            <person name="Huo D."/>
            <person name="Sun M."/>
            <person name="Wang L."/>
            <person name="Mercier A."/>
            <person name="Li F."/>
            <person name="Yang H."/>
            <person name="Xiang J."/>
        </authorList>
    </citation>
    <scope>NUCLEOTIDE SEQUENCE [LARGE SCALE GENOMIC DNA]</scope>
    <source>
        <strain evidence="2">Shaxun</strain>
        <tissue evidence="2">Muscle</tissue>
    </source>
</reference>
<evidence type="ECO:0000259" key="1">
    <source>
        <dbReference type="PROSITE" id="PS50837"/>
    </source>
</evidence>
<evidence type="ECO:0000313" key="2">
    <source>
        <dbReference type="EMBL" id="PIK34873.1"/>
    </source>
</evidence>
<dbReference type="PROSITE" id="PS50837">
    <property type="entry name" value="NACHT"/>
    <property type="match status" value="1"/>
</dbReference>
<organism evidence="2 3">
    <name type="scientific">Stichopus japonicus</name>
    <name type="common">Sea cucumber</name>
    <dbReference type="NCBI Taxonomy" id="307972"/>
    <lineage>
        <taxon>Eukaryota</taxon>
        <taxon>Metazoa</taxon>
        <taxon>Echinodermata</taxon>
        <taxon>Eleutherozoa</taxon>
        <taxon>Echinozoa</taxon>
        <taxon>Holothuroidea</taxon>
        <taxon>Aspidochirotacea</taxon>
        <taxon>Aspidochirotida</taxon>
        <taxon>Stichopodidae</taxon>
        <taxon>Apostichopus</taxon>
    </lineage>
</organism>
<keyword evidence="3" id="KW-1185">Reference proteome</keyword>